<dbReference type="InterPro" id="IPR029044">
    <property type="entry name" value="Nucleotide-diphossugar_trans"/>
</dbReference>
<dbReference type="InterPro" id="IPR050793">
    <property type="entry name" value="CMP-NeuNAc_synthase"/>
</dbReference>
<sequence>MKKVAIITARSGSKGLPNKNVLLVNGKPLIAYSIEAAINSHQFEKIIVSTDSQEYIDLLRHYPVESVKREPHLATDTASSFVVIEDVLTRYKNIEFDYFVLLQPTSPLRTAEHIIEANKKFENNFTDFDFLVSVSSAHKPTTLTRTIDEDESLKYFQLDYSNYARQNYKPEYSPNGAIFSAKPDKYLEQKHFYGEKSLAFFMDKASSVDIDDRLDFEYFYFLTQQQNKAKILINNIKQRIEYKKEQFDQIADISFIGHSILDQWNIDSIEEKSINNLAISGISSEEYQRFILDSQILTKVGNIVILMMGTNDIVKEGWNNEKCLKSIQNIVNTLKRLNEKVKIYFLEITPIALRVDRNNQDIRNLNKYLKQYLNSIIWVDLYEHFLDKYGKLNLLFSHDGLHLNQNGYDKLYNILSQELEKNK</sequence>
<dbReference type="PANTHER" id="PTHR21485:SF6">
    <property type="entry name" value="N-ACYLNEURAMINATE CYTIDYLYLTRANSFERASE-RELATED"/>
    <property type="match status" value="1"/>
</dbReference>
<evidence type="ECO:0000313" key="4">
    <source>
        <dbReference type="Proteomes" id="UP000030554"/>
    </source>
</evidence>
<accession>A0A0A3A6J6</accession>
<dbReference type="InterPro" id="IPR003329">
    <property type="entry name" value="Cytidylyl_trans"/>
</dbReference>
<evidence type="ECO:0000256" key="1">
    <source>
        <dbReference type="ARBA" id="ARBA00022490"/>
    </source>
</evidence>
<keyword evidence="3" id="KW-0548">Nucleotidyltransferase</keyword>
<comment type="caution">
    <text evidence="3">The sequence shown here is derived from an EMBL/GenBank/DDBJ whole genome shotgun (WGS) entry which is preliminary data.</text>
</comment>
<dbReference type="Gene3D" id="3.40.50.1110">
    <property type="entry name" value="SGNH hydrolase"/>
    <property type="match status" value="1"/>
</dbReference>
<dbReference type="AlphaFoldDB" id="A0A0A3A6J6"/>
<organism evidence="3 4">
    <name type="scientific">Gallibacterium anatis 4895</name>
    <dbReference type="NCBI Taxonomy" id="1396510"/>
    <lineage>
        <taxon>Bacteria</taxon>
        <taxon>Pseudomonadati</taxon>
        <taxon>Pseudomonadota</taxon>
        <taxon>Gammaproteobacteria</taxon>
        <taxon>Pasteurellales</taxon>
        <taxon>Pasteurellaceae</taxon>
        <taxon>Gallibacterium</taxon>
    </lineage>
</organism>
<name>A0A0A3A6J6_9PAST</name>
<dbReference type="GO" id="GO:0008781">
    <property type="term" value="F:N-acylneuraminate cytidylyltransferase activity"/>
    <property type="evidence" value="ECO:0007669"/>
    <property type="project" value="TreeGrafter"/>
</dbReference>
<dbReference type="Pfam" id="PF13472">
    <property type="entry name" value="Lipase_GDSL_2"/>
    <property type="match status" value="1"/>
</dbReference>
<dbReference type="InterPro" id="IPR036514">
    <property type="entry name" value="SGNH_hydro_sf"/>
</dbReference>
<dbReference type="PANTHER" id="PTHR21485">
    <property type="entry name" value="HAD SUPERFAMILY MEMBERS CMAS AND KDSC"/>
    <property type="match status" value="1"/>
</dbReference>
<keyword evidence="1" id="KW-0963">Cytoplasm</keyword>
<dbReference type="InterPro" id="IPR013830">
    <property type="entry name" value="SGNH_hydro"/>
</dbReference>
<evidence type="ECO:0000259" key="2">
    <source>
        <dbReference type="Pfam" id="PF13472"/>
    </source>
</evidence>
<dbReference type="Proteomes" id="UP000030554">
    <property type="component" value="Unassembled WGS sequence"/>
</dbReference>
<dbReference type="Pfam" id="PF02348">
    <property type="entry name" value="CTP_transf_3"/>
    <property type="match status" value="1"/>
</dbReference>
<feature type="domain" description="SGNH hydrolase-type esterase" evidence="2">
    <location>
        <begin position="272"/>
        <end position="409"/>
    </location>
</feature>
<dbReference type="RefSeq" id="WP_039162731.1">
    <property type="nucleotide sequence ID" value="NZ_JPJQ01000009.1"/>
</dbReference>
<keyword evidence="3" id="KW-0808">Transferase</keyword>
<dbReference type="GO" id="GO:0016788">
    <property type="term" value="F:hydrolase activity, acting on ester bonds"/>
    <property type="evidence" value="ECO:0007669"/>
    <property type="project" value="UniProtKB-ARBA"/>
</dbReference>
<dbReference type="SUPFAM" id="SSF52266">
    <property type="entry name" value="SGNH hydrolase"/>
    <property type="match status" value="1"/>
</dbReference>
<reference evidence="3 4" key="1">
    <citation type="submission" date="2014-07" db="EMBL/GenBank/DDBJ databases">
        <title>Chaperone-usher fimbriae in a diverse selection of Gallibacterium genomes.</title>
        <authorList>
            <person name="Kudirkiene E."/>
            <person name="Bager R.J."/>
            <person name="Johnson T.J."/>
            <person name="Bojesen A.M."/>
        </authorList>
    </citation>
    <scope>NUCLEOTIDE SEQUENCE [LARGE SCALE GENOMIC DNA]</scope>
    <source>
        <strain evidence="3 4">4895</strain>
    </source>
</reference>
<protein>
    <submittedName>
        <fullName evidence="3">Acylneuraminate cytidylyltransferase</fullName>
    </submittedName>
</protein>
<gene>
    <name evidence="3" type="ORF">IO48_02440</name>
</gene>
<proteinExistence type="predicted"/>
<dbReference type="Gene3D" id="3.90.550.10">
    <property type="entry name" value="Spore Coat Polysaccharide Biosynthesis Protein SpsA, Chain A"/>
    <property type="match status" value="1"/>
</dbReference>
<dbReference type="EMBL" id="JPJQ01000009">
    <property type="protein sequence ID" value="KGQ63372.1"/>
    <property type="molecule type" value="Genomic_DNA"/>
</dbReference>
<dbReference type="SUPFAM" id="SSF53448">
    <property type="entry name" value="Nucleotide-diphospho-sugar transferases"/>
    <property type="match status" value="1"/>
</dbReference>
<evidence type="ECO:0000313" key="3">
    <source>
        <dbReference type="EMBL" id="KGQ63372.1"/>
    </source>
</evidence>
<dbReference type="CDD" id="cd02513">
    <property type="entry name" value="CMP-NeuAc_Synthase"/>
    <property type="match status" value="1"/>
</dbReference>